<protein>
    <submittedName>
        <fullName evidence="1">Uncharacterized protein</fullName>
    </submittedName>
</protein>
<keyword evidence="2" id="KW-1185">Reference proteome</keyword>
<organism evidence="1 2">
    <name type="scientific">Synaphobranchus kaupii</name>
    <name type="common">Kaup's arrowtooth eel</name>
    <dbReference type="NCBI Taxonomy" id="118154"/>
    <lineage>
        <taxon>Eukaryota</taxon>
        <taxon>Metazoa</taxon>
        <taxon>Chordata</taxon>
        <taxon>Craniata</taxon>
        <taxon>Vertebrata</taxon>
        <taxon>Euteleostomi</taxon>
        <taxon>Actinopterygii</taxon>
        <taxon>Neopterygii</taxon>
        <taxon>Teleostei</taxon>
        <taxon>Anguilliformes</taxon>
        <taxon>Synaphobranchidae</taxon>
        <taxon>Synaphobranchus</taxon>
    </lineage>
</organism>
<sequence length="78" mass="8691">MSRHRRVGGFIRASATLRPFLRKAQKPSSGGGIPSPKEAWVSRSYNLLLAQNPPATLTRARQHGWALISRRAHSCTRN</sequence>
<dbReference type="AlphaFoldDB" id="A0A9Q1EH46"/>
<proteinExistence type="predicted"/>
<dbReference type="Proteomes" id="UP001152622">
    <property type="component" value="Chromosome 17"/>
</dbReference>
<comment type="caution">
    <text evidence="1">The sequence shown here is derived from an EMBL/GenBank/DDBJ whole genome shotgun (WGS) entry which is preliminary data.</text>
</comment>
<reference evidence="1" key="1">
    <citation type="journal article" date="2023" name="Science">
        <title>Genome structures resolve the early diversification of teleost fishes.</title>
        <authorList>
            <person name="Parey E."/>
            <person name="Louis A."/>
            <person name="Montfort J."/>
            <person name="Bouchez O."/>
            <person name="Roques C."/>
            <person name="Iampietro C."/>
            <person name="Lluch J."/>
            <person name="Castinel A."/>
            <person name="Donnadieu C."/>
            <person name="Desvignes T."/>
            <person name="Floi Bucao C."/>
            <person name="Jouanno E."/>
            <person name="Wen M."/>
            <person name="Mejri S."/>
            <person name="Dirks R."/>
            <person name="Jansen H."/>
            <person name="Henkel C."/>
            <person name="Chen W.J."/>
            <person name="Zahm M."/>
            <person name="Cabau C."/>
            <person name="Klopp C."/>
            <person name="Thompson A.W."/>
            <person name="Robinson-Rechavi M."/>
            <person name="Braasch I."/>
            <person name="Lecointre G."/>
            <person name="Bobe J."/>
            <person name="Postlethwait J.H."/>
            <person name="Berthelot C."/>
            <person name="Roest Crollius H."/>
            <person name="Guiguen Y."/>
        </authorList>
    </citation>
    <scope>NUCLEOTIDE SEQUENCE</scope>
    <source>
        <strain evidence="1">WJC10195</strain>
    </source>
</reference>
<dbReference type="EMBL" id="JAINUF010000017">
    <property type="protein sequence ID" value="KAJ8338721.1"/>
    <property type="molecule type" value="Genomic_DNA"/>
</dbReference>
<accession>A0A9Q1EH46</accession>
<gene>
    <name evidence="1" type="ORF">SKAU_G00355070</name>
</gene>
<evidence type="ECO:0000313" key="2">
    <source>
        <dbReference type="Proteomes" id="UP001152622"/>
    </source>
</evidence>
<evidence type="ECO:0000313" key="1">
    <source>
        <dbReference type="EMBL" id="KAJ8338721.1"/>
    </source>
</evidence>
<name>A0A9Q1EH46_SYNKA</name>